<comment type="caution">
    <text evidence="1">The sequence shown here is derived from an EMBL/GenBank/DDBJ whole genome shotgun (WGS) entry which is preliminary data.</text>
</comment>
<protein>
    <recommendedName>
        <fullName evidence="2">HEPN domain-containing protein</fullName>
    </recommendedName>
</protein>
<name>A0A0F9LG23_9ZZZZ</name>
<accession>A0A0F9LG23</accession>
<organism evidence="1">
    <name type="scientific">marine sediment metagenome</name>
    <dbReference type="NCBI Taxonomy" id="412755"/>
    <lineage>
        <taxon>unclassified sequences</taxon>
        <taxon>metagenomes</taxon>
        <taxon>ecological metagenomes</taxon>
    </lineage>
</organism>
<evidence type="ECO:0000313" key="1">
    <source>
        <dbReference type="EMBL" id="KKM26435.1"/>
    </source>
</evidence>
<evidence type="ECO:0008006" key="2">
    <source>
        <dbReference type="Google" id="ProtNLM"/>
    </source>
</evidence>
<proteinExistence type="predicted"/>
<dbReference type="EMBL" id="LAZR01012511">
    <property type="protein sequence ID" value="KKM26435.1"/>
    <property type="molecule type" value="Genomic_DNA"/>
</dbReference>
<dbReference type="AlphaFoldDB" id="A0A0F9LG23"/>
<reference evidence="1" key="1">
    <citation type="journal article" date="2015" name="Nature">
        <title>Complex archaea that bridge the gap between prokaryotes and eukaryotes.</title>
        <authorList>
            <person name="Spang A."/>
            <person name="Saw J.H."/>
            <person name="Jorgensen S.L."/>
            <person name="Zaremba-Niedzwiedzka K."/>
            <person name="Martijn J."/>
            <person name="Lind A.E."/>
            <person name="van Eijk R."/>
            <person name="Schleper C."/>
            <person name="Guy L."/>
            <person name="Ettema T.J."/>
        </authorList>
    </citation>
    <scope>NUCLEOTIDE SEQUENCE</scope>
</reference>
<sequence length="69" mass="8575">MRRYSEMEIEELQSHLYLVWHDMSDAIRTCRQTGQHKYPDLREYEVEEKNIKKALDRKLLQRKEKTHEI</sequence>
<gene>
    <name evidence="1" type="ORF">LCGC14_1584830</name>
</gene>